<sequence length="366" mass="42209">MSHPLKSWAPIDEQICRLRRRGMEIEDRESEFWLRAVGYYRLSGYWHPYRSEASTPNENGHKFVEGTTFHEVVELYEFDRKLRELSLSAIDRIEVGLRSRLSYELGRDDPEGHLDERNFTDGQAYDAMRSIVNKRIERAISSNDPIAVHHEEKYGGRYPIWVVTEFFDFSDVSRLYAAIVPEKRDAIADYFQFSPSTDGFNSGVRAKLVSWLHNLAIVRNTAAHHARLWNRPFKPTSGKGVNWLPGMGSIPKSNHRIFGSLSVMAYLLRTVSPGSSWTGKVQGLMTSEFSKIYCGIWQRCSSLRIGLKRRSSLTPDVLRTSRVRIHFPKLSPWKCTRTLLCCAQLRRRRRRPGQHSAVRTGPAFGF</sequence>
<dbReference type="Proteomes" id="UP001565435">
    <property type="component" value="Unassembled WGS sequence"/>
</dbReference>
<dbReference type="InterPro" id="IPR011664">
    <property type="entry name" value="Abi_system_AbiD/AbiF-like"/>
</dbReference>
<keyword evidence="2" id="KW-1185">Reference proteome</keyword>
<evidence type="ECO:0000313" key="2">
    <source>
        <dbReference type="Proteomes" id="UP001565435"/>
    </source>
</evidence>
<gene>
    <name evidence="1" type="ORF">ABH903_002066</name>
</gene>
<organism evidence="1 2">
    <name type="scientific">Brevibacterium epidermidis</name>
    <dbReference type="NCBI Taxonomy" id="1698"/>
    <lineage>
        <taxon>Bacteria</taxon>
        <taxon>Bacillati</taxon>
        <taxon>Actinomycetota</taxon>
        <taxon>Actinomycetes</taxon>
        <taxon>Micrococcales</taxon>
        <taxon>Brevibacteriaceae</taxon>
        <taxon>Brevibacterium</taxon>
    </lineage>
</organism>
<protein>
    <submittedName>
        <fullName evidence="1">Abortive infection bacteriophage resistance protein</fullName>
    </submittedName>
</protein>
<dbReference type="EMBL" id="JBGBYS010000010">
    <property type="protein sequence ID" value="MEY9259043.1"/>
    <property type="molecule type" value="Genomic_DNA"/>
</dbReference>
<reference evidence="1 2" key="1">
    <citation type="submission" date="2024-07" db="EMBL/GenBank/DDBJ databases">
        <title>Mealworm larvae gut microbial communities from Newark, Delaware, USA.</title>
        <authorList>
            <person name="Blenner M."/>
        </authorList>
    </citation>
    <scope>NUCLEOTIDE SEQUENCE [LARGE SCALE GENOMIC DNA]</scope>
    <source>
        <strain evidence="1 2">UD i117</strain>
    </source>
</reference>
<name>A0ABV4EKH1_BREEP</name>
<accession>A0ABV4EKH1</accession>
<proteinExistence type="predicted"/>
<dbReference type="Pfam" id="PF07751">
    <property type="entry name" value="Abi_2"/>
    <property type="match status" value="1"/>
</dbReference>
<comment type="caution">
    <text evidence="1">The sequence shown here is derived from an EMBL/GenBank/DDBJ whole genome shotgun (WGS) entry which is preliminary data.</text>
</comment>
<evidence type="ECO:0000313" key="1">
    <source>
        <dbReference type="EMBL" id="MEY9259043.1"/>
    </source>
</evidence>
<dbReference type="RefSeq" id="WP_370036360.1">
    <property type="nucleotide sequence ID" value="NZ_JBGBYS010000010.1"/>
</dbReference>